<dbReference type="Proteomes" id="UP000231472">
    <property type="component" value="Unassembled WGS sequence"/>
</dbReference>
<feature type="transmembrane region" description="Helical" evidence="1">
    <location>
        <begin position="113"/>
        <end position="132"/>
    </location>
</feature>
<dbReference type="GO" id="GO:0009636">
    <property type="term" value="P:response to toxic substance"/>
    <property type="evidence" value="ECO:0007669"/>
    <property type="project" value="TreeGrafter"/>
</dbReference>
<comment type="caution">
    <text evidence="3">The sequence shown here is derived from an EMBL/GenBank/DDBJ whole genome shotgun (WGS) entry which is preliminary data.</text>
</comment>
<dbReference type="AlphaFoldDB" id="A0A2H0YP24"/>
<keyword evidence="1" id="KW-0472">Membrane</keyword>
<feature type="transmembrane region" description="Helical" evidence="1">
    <location>
        <begin position="87"/>
        <end position="107"/>
    </location>
</feature>
<proteinExistence type="predicted"/>
<sequence length="214" mass="25170">MKKSNLIILAIILISFIIGLYIYPQMPEKMASHWNFKGEVDGYISRFWGLFLMPFISVVLFLLFLLIPKIDPLKANIEKFRKYFDGFVVLIILFLFYLYLLTIFWNFGVKFSMNQVLAPAFGILFFYCGILIEKAKRNWFIGIRTPWTMSSEKVWEKTHKIGGRLFKISGIIALLGIFFPGLALFFVLIPVIFVVIYTVIYSYFEYRKENVEEN</sequence>
<name>A0A2H0YP24_9BACT</name>
<dbReference type="PIRSF" id="PIRSF038959">
    <property type="entry name" value="SdpI"/>
    <property type="match status" value="1"/>
</dbReference>
<dbReference type="InterPro" id="IPR025962">
    <property type="entry name" value="SdpI/YhfL"/>
</dbReference>
<dbReference type="EMBL" id="PEYC01000019">
    <property type="protein sequence ID" value="PIS40228.1"/>
    <property type="molecule type" value="Genomic_DNA"/>
</dbReference>
<dbReference type="PANTHER" id="PTHR37810:SF5">
    <property type="entry name" value="IMMUNITY PROTEIN SDPI"/>
    <property type="match status" value="1"/>
</dbReference>
<evidence type="ECO:0000313" key="3">
    <source>
        <dbReference type="EMBL" id="PIS40228.1"/>
    </source>
</evidence>
<feature type="transmembrane region" description="Helical" evidence="1">
    <location>
        <begin position="43"/>
        <end position="67"/>
    </location>
</feature>
<protein>
    <recommendedName>
        <fullName evidence="2">DUF1648 domain-containing protein</fullName>
    </recommendedName>
</protein>
<evidence type="ECO:0000313" key="4">
    <source>
        <dbReference type="Proteomes" id="UP000231472"/>
    </source>
</evidence>
<gene>
    <name evidence="3" type="ORF">COT32_00910</name>
</gene>
<accession>A0A2H0YP24</accession>
<reference evidence="4" key="1">
    <citation type="submission" date="2017-09" db="EMBL/GenBank/DDBJ databases">
        <title>Depth-based differentiation of microbial function through sediment-hosted aquifers and enrichment of novel symbionts in the deep terrestrial subsurface.</title>
        <authorList>
            <person name="Probst A.J."/>
            <person name="Ladd B."/>
            <person name="Jarett J.K."/>
            <person name="Geller-Mcgrath D.E."/>
            <person name="Sieber C.M.K."/>
            <person name="Emerson J.B."/>
            <person name="Anantharaman K."/>
            <person name="Thomas B.C."/>
            <person name="Malmstrom R."/>
            <person name="Stieglmeier M."/>
            <person name="Klingl A."/>
            <person name="Woyke T."/>
            <person name="Ryan C.M."/>
            <person name="Banfield J.F."/>
        </authorList>
    </citation>
    <scope>NUCLEOTIDE SEQUENCE [LARGE SCALE GENOMIC DNA]</scope>
</reference>
<organism evidence="3 4">
    <name type="scientific">Candidatus Nealsonbacteria bacterium CG08_land_8_20_14_0_20_36_22</name>
    <dbReference type="NCBI Taxonomy" id="1974704"/>
    <lineage>
        <taxon>Bacteria</taxon>
        <taxon>Candidatus Nealsoniibacteriota</taxon>
    </lineage>
</organism>
<feature type="domain" description="DUF1648" evidence="2">
    <location>
        <begin position="11"/>
        <end position="57"/>
    </location>
</feature>
<dbReference type="Pfam" id="PF07853">
    <property type="entry name" value="DUF1648"/>
    <property type="match status" value="1"/>
</dbReference>
<feature type="transmembrane region" description="Helical" evidence="1">
    <location>
        <begin position="7"/>
        <end position="23"/>
    </location>
</feature>
<dbReference type="InterPro" id="IPR012867">
    <property type="entry name" value="DUF1648"/>
</dbReference>
<keyword evidence="1" id="KW-0812">Transmembrane</keyword>
<keyword evidence="1" id="KW-1133">Transmembrane helix</keyword>
<dbReference type="Pfam" id="PF13630">
    <property type="entry name" value="SdpI"/>
    <property type="match status" value="1"/>
</dbReference>
<feature type="transmembrane region" description="Helical" evidence="1">
    <location>
        <begin position="171"/>
        <end position="204"/>
    </location>
</feature>
<evidence type="ECO:0000259" key="2">
    <source>
        <dbReference type="Pfam" id="PF07853"/>
    </source>
</evidence>
<dbReference type="PANTHER" id="PTHR37810">
    <property type="entry name" value="IMMUNITY PROTEIN SDPI"/>
    <property type="match status" value="1"/>
</dbReference>
<evidence type="ECO:0000256" key="1">
    <source>
        <dbReference type="SAM" id="Phobius"/>
    </source>
</evidence>
<dbReference type="InterPro" id="IPR026272">
    <property type="entry name" value="SdpI"/>
</dbReference>